<dbReference type="SUPFAM" id="SSF52317">
    <property type="entry name" value="Class I glutamine amidotransferase-like"/>
    <property type="match status" value="1"/>
</dbReference>
<dbReference type="CDD" id="cd03139">
    <property type="entry name" value="GATase1_PfpI_2"/>
    <property type="match status" value="1"/>
</dbReference>
<comment type="caution">
    <text evidence="2">The sequence shown here is derived from an EMBL/GenBank/DDBJ whole genome shotgun (WGS) entry which is preliminary data.</text>
</comment>
<dbReference type="PANTHER" id="PTHR43130:SF7">
    <property type="entry name" value="DJ-1_PFPI DOMAIN-CONTAINING PROTEIN"/>
    <property type="match status" value="1"/>
</dbReference>
<dbReference type="OrthoDB" id="543156at2759"/>
<evidence type="ECO:0000313" key="2">
    <source>
        <dbReference type="EMBL" id="RFU29495.1"/>
    </source>
</evidence>
<reference evidence="2 3" key="1">
    <citation type="submission" date="2018-05" db="EMBL/GenBank/DDBJ databases">
        <title>Draft genome sequence of Scytalidium lignicola DSM 105466, a ubiquitous saprotrophic fungus.</title>
        <authorList>
            <person name="Buettner E."/>
            <person name="Gebauer A.M."/>
            <person name="Hofrichter M."/>
            <person name="Liers C."/>
            <person name="Kellner H."/>
        </authorList>
    </citation>
    <scope>NUCLEOTIDE SEQUENCE [LARGE SCALE GENOMIC DNA]</scope>
    <source>
        <strain evidence="2 3">DSM 105466</strain>
    </source>
</reference>
<sequence length="235" mass="26006">MAQIHFGSLVYDYQAIDMVGPFDLLNSGSKTILKALTTFIPISDEVIDRAPDFVFHHIGITLDPVPLLTSGLVLKPTNTVDDCPELDYLLIAGPSLVDFKTPPKYAEFIRKHVAAGKVVFTNCTGAAVLASTGVLDGKNATINNIEYHWTKKMYPKVNWTKDKKWVIDGNIWTGSGAAAGMDMFAYWLKEKFGLDILILATAGIDYEPRNIDGLFNVLPQRYDAKGKHISTHVFN</sequence>
<dbReference type="Gene3D" id="3.40.50.880">
    <property type="match status" value="1"/>
</dbReference>
<feature type="domain" description="DJ-1/PfpI" evidence="1">
    <location>
        <begin position="69"/>
        <end position="184"/>
    </location>
</feature>
<feature type="non-terminal residue" evidence="2">
    <location>
        <position position="1"/>
    </location>
</feature>
<feature type="non-terminal residue" evidence="2">
    <location>
        <position position="235"/>
    </location>
</feature>
<dbReference type="InterPro" id="IPR052158">
    <property type="entry name" value="INH-QAR"/>
</dbReference>
<dbReference type="EMBL" id="NCSJ02000126">
    <property type="protein sequence ID" value="RFU29495.1"/>
    <property type="molecule type" value="Genomic_DNA"/>
</dbReference>
<dbReference type="PANTHER" id="PTHR43130">
    <property type="entry name" value="ARAC-FAMILY TRANSCRIPTIONAL REGULATOR"/>
    <property type="match status" value="1"/>
</dbReference>
<dbReference type="Pfam" id="PF01965">
    <property type="entry name" value="DJ-1_PfpI"/>
    <property type="match status" value="1"/>
</dbReference>
<organism evidence="2 3">
    <name type="scientific">Scytalidium lignicola</name>
    <name type="common">Hyphomycete</name>
    <dbReference type="NCBI Taxonomy" id="5539"/>
    <lineage>
        <taxon>Eukaryota</taxon>
        <taxon>Fungi</taxon>
        <taxon>Dikarya</taxon>
        <taxon>Ascomycota</taxon>
        <taxon>Pezizomycotina</taxon>
        <taxon>Leotiomycetes</taxon>
        <taxon>Leotiomycetes incertae sedis</taxon>
        <taxon>Scytalidium</taxon>
    </lineage>
</organism>
<dbReference type="AlphaFoldDB" id="A0A3E2H7X2"/>
<accession>A0A3E2H7X2</accession>
<protein>
    <recommendedName>
        <fullName evidence="1">DJ-1/PfpI domain-containing protein</fullName>
    </recommendedName>
</protein>
<dbReference type="Proteomes" id="UP000258309">
    <property type="component" value="Unassembled WGS sequence"/>
</dbReference>
<dbReference type="STRING" id="5539.A0A3E2H7X2"/>
<evidence type="ECO:0000313" key="3">
    <source>
        <dbReference type="Proteomes" id="UP000258309"/>
    </source>
</evidence>
<name>A0A3E2H7X2_SCYLI</name>
<dbReference type="OMA" id="HHIGETM"/>
<evidence type="ECO:0000259" key="1">
    <source>
        <dbReference type="Pfam" id="PF01965"/>
    </source>
</evidence>
<dbReference type="InterPro" id="IPR002818">
    <property type="entry name" value="DJ-1/PfpI"/>
</dbReference>
<dbReference type="InterPro" id="IPR029062">
    <property type="entry name" value="Class_I_gatase-like"/>
</dbReference>
<proteinExistence type="predicted"/>
<gene>
    <name evidence="2" type="ORF">B7463_g6822</name>
</gene>
<keyword evidence="3" id="KW-1185">Reference proteome</keyword>